<dbReference type="EMBL" id="SEUJ01000073">
    <property type="protein sequence ID" value="KAA1154055.1"/>
    <property type="molecule type" value="Genomic_DNA"/>
</dbReference>
<dbReference type="InterPro" id="IPR021136">
    <property type="entry name" value="Flagellar_hook_control-like_C"/>
</dbReference>
<name>A0ABQ6RG93_9GAMM</name>
<keyword evidence="3" id="KW-1185">Reference proteome</keyword>
<comment type="caution">
    <text evidence="2">The sequence shown here is derived from an EMBL/GenBank/DDBJ whole genome shotgun (WGS) entry which is preliminary data.</text>
</comment>
<keyword evidence="2" id="KW-0966">Cell projection</keyword>
<organism evidence="2 3">
    <name type="scientific">Pseudoalteromonas fuliginea</name>
    <dbReference type="NCBI Taxonomy" id="1872678"/>
    <lineage>
        <taxon>Bacteria</taxon>
        <taxon>Pseudomonadati</taxon>
        <taxon>Pseudomonadota</taxon>
        <taxon>Gammaproteobacteria</taxon>
        <taxon>Alteromonadales</taxon>
        <taxon>Pseudoalteromonadaceae</taxon>
        <taxon>Pseudoalteromonas</taxon>
    </lineage>
</organism>
<dbReference type="Proteomes" id="UP000322915">
    <property type="component" value="Unassembled WGS sequence"/>
</dbReference>
<proteinExistence type="predicted"/>
<feature type="domain" description="Flagellar hook-length control protein-like C-terminal" evidence="1">
    <location>
        <begin position="698"/>
        <end position="773"/>
    </location>
</feature>
<accession>A0ABQ6RG93</accession>
<sequence>MNTPTQITLSNSLVINQSSNAQTNELSQLPDEVLAAKNIQFSKDSITLDVFIDKHWQTLRLGTTNTPQNLQKIASANIQLSPDGKKLNIIPNSTTLTLSQPTQLQRLLNYVSTGTEVESKPMDVQVVLSPTPKLVIDKLNASIAINKDVAQLLITEQSLKVIVSTNNKGAQLNIINSFADTVHSQPLSQTRLTKLLAALLPNAQLQATPKLAILTHPQKSGSFTTPINNKQVSELPSTTIKVNLVNQADKLFIKTDTSNIKVMLNNSFSKPFNELLLAQKNNAPEVAVSASNIKVNPLLTTDSPIKSWLQNSLSDLRTRINDAVKYFESKPFTTQNKSEFTAANSSAALQKNTKVVPLDRVNITQSASVQISKNTSNILTEHFSRLPPLVQLTQLMKGSVSVWQSPSNITTNTPTTNNITQNTVACSTPSDLKANQLNILNASTNSKTDTLIKTTNETVTKNIISSAEPLSNTGSRSQMLQPIEAKLLTILLKLPDTTAPTDKMASNKQLLSNQITDITNKVTKETPDLTRLINQAFNRMVSSNNTHPATIQREILATLQPSHLTGDILQSSFTKGLEQVAVSILAAPIISQSVTPISFNNQTGLDALLQVLIPTFKTGNTGAKMLEQLQQAQVQALASEIVQVKNTLTQVSVSTPNQQPDTNPLAQFLLPMRLPPEAAQTEITLGQYKKPNADKLGGKNVWFVRLNFDYAQLGQLQITAELMDKALDCQLLASSQEVSAIAHPHLDNLRSKLAKHGLQVGELNLKRGDANNQAFYKSHAIINIKV</sequence>
<dbReference type="RefSeq" id="WP_149606236.1">
    <property type="nucleotide sequence ID" value="NZ_SEUJ01000073.1"/>
</dbReference>
<protein>
    <submittedName>
        <fullName evidence="2">Flagellar hook-length control protein FliK</fullName>
    </submittedName>
</protein>
<evidence type="ECO:0000259" key="1">
    <source>
        <dbReference type="Pfam" id="PF02120"/>
    </source>
</evidence>
<reference evidence="2 3" key="1">
    <citation type="submission" date="2019-01" db="EMBL/GenBank/DDBJ databases">
        <title>Genome sequences of marine Pseudoalteromonas species.</title>
        <authorList>
            <person name="Boraston A.B."/>
            <person name="Hehemann J.-H."/>
            <person name="Vickers C.J."/>
            <person name="Salama-Alber O."/>
            <person name="Abe K."/>
            <person name="Hettle A.J."/>
        </authorList>
    </citation>
    <scope>NUCLEOTIDE SEQUENCE [LARGE SCALE GENOMIC DNA]</scope>
    <source>
        <strain evidence="2 3">PS47</strain>
    </source>
</reference>
<dbReference type="InterPro" id="IPR038610">
    <property type="entry name" value="FliK-like_C_sf"/>
</dbReference>
<keyword evidence="2" id="KW-0282">Flagellum</keyword>
<evidence type="ECO:0000313" key="2">
    <source>
        <dbReference type="EMBL" id="KAA1154055.1"/>
    </source>
</evidence>
<evidence type="ECO:0000313" key="3">
    <source>
        <dbReference type="Proteomes" id="UP000322915"/>
    </source>
</evidence>
<gene>
    <name evidence="2" type="ORF">EU509_13085</name>
</gene>
<dbReference type="Gene3D" id="3.30.750.140">
    <property type="match status" value="1"/>
</dbReference>
<dbReference type="Pfam" id="PF02120">
    <property type="entry name" value="Flg_hook"/>
    <property type="match status" value="1"/>
</dbReference>
<keyword evidence="2" id="KW-0969">Cilium</keyword>